<dbReference type="EMBL" id="FXTH01000001">
    <property type="protein sequence ID" value="SMO35378.1"/>
    <property type="molecule type" value="Genomic_DNA"/>
</dbReference>
<dbReference type="SUPFAM" id="SSF56601">
    <property type="entry name" value="beta-lactamase/transpeptidase-like"/>
    <property type="match status" value="1"/>
</dbReference>
<dbReference type="Proteomes" id="UP000317593">
    <property type="component" value="Unassembled WGS sequence"/>
</dbReference>
<accession>A0A521AKQ2</accession>
<dbReference type="AlphaFoldDB" id="A0A521AKQ2"/>
<dbReference type="InterPro" id="IPR012338">
    <property type="entry name" value="Beta-lactam/transpept-like"/>
</dbReference>
<dbReference type="PANTHER" id="PTHR43283">
    <property type="entry name" value="BETA-LACTAMASE-RELATED"/>
    <property type="match status" value="1"/>
</dbReference>
<dbReference type="Gene3D" id="3.40.710.10">
    <property type="entry name" value="DD-peptidase/beta-lactamase superfamily"/>
    <property type="match status" value="1"/>
</dbReference>
<evidence type="ECO:0000313" key="3">
    <source>
        <dbReference type="Proteomes" id="UP000317593"/>
    </source>
</evidence>
<evidence type="ECO:0000313" key="2">
    <source>
        <dbReference type="EMBL" id="SMO35378.1"/>
    </source>
</evidence>
<dbReference type="PANTHER" id="PTHR43283:SF7">
    <property type="entry name" value="BETA-LACTAMASE-RELATED DOMAIN-CONTAINING PROTEIN"/>
    <property type="match status" value="1"/>
</dbReference>
<protein>
    <submittedName>
        <fullName evidence="2">CubicO group peptidase, beta-lactamase class C family</fullName>
    </submittedName>
</protein>
<evidence type="ECO:0000259" key="1">
    <source>
        <dbReference type="Pfam" id="PF00144"/>
    </source>
</evidence>
<keyword evidence="3" id="KW-1185">Reference proteome</keyword>
<sequence>MMQIILWVRYSTLRGNTAMQKTVLAIFLIVVSLFAGYNHADAQANTLTVEKINSRADSITSVTSLLIQQNGELLSEAYFNGMTASEHVNIKSASKSIISLLIGIAIDHDFLEGTGQPIKPFFEDYFERNSDPVKEKLTLRNLLTMRAGLETTSFHNYGRWVTSDNWVHFALGQPMQARPGGDMVYSTGTSHLLSVILTRATDSSTRSFAVKYLFEPMNIPVGGWDRDPQGYYMGGNNLALRPRDMVKIGQMVINEGTYEGKRIISERWLRDSFRTYTRSNFNPYNYGYMWWKKTVCEYHVRFAWGFGGQYIFLVPELDAVVVMTGSLEQASQSRSYKEPVFNLLREDILPFLQQRERSVLTR</sequence>
<proteinExistence type="predicted"/>
<dbReference type="InterPro" id="IPR001466">
    <property type="entry name" value="Beta-lactam-related"/>
</dbReference>
<organism evidence="2 3">
    <name type="scientific">Fodinibius sediminis</name>
    <dbReference type="NCBI Taxonomy" id="1214077"/>
    <lineage>
        <taxon>Bacteria</taxon>
        <taxon>Pseudomonadati</taxon>
        <taxon>Balneolota</taxon>
        <taxon>Balneolia</taxon>
        <taxon>Balneolales</taxon>
        <taxon>Balneolaceae</taxon>
        <taxon>Fodinibius</taxon>
    </lineage>
</organism>
<dbReference type="Pfam" id="PF00144">
    <property type="entry name" value="Beta-lactamase"/>
    <property type="match status" value="1"/>
</dbReference>
<name>A0A521AKQ2_9BACT</name>
<reference evidence="2 3" key="1">
    <citation type="submission" date="2017-05" db="EMBL/GenBank/DDBJ databases">
        <authorList>
            <person name="Varghese N."/>
            <person name="Submissions S."/>
        </authorList>
    </citation>
    <scope>NUCLEOTIDE SEQUENCE [LARGE SCALE GENOMIC DNA]</scope>
    <source>
        <strain evidence="2 3">DSM 21194</strain>
    </source>
</reference>
<gene>
    <name evidence="2" type="ORF">SAMN06265218_101178</name>
</gene>
<feature type="domain" description="Beta-lactamase-related" evidence="1">
    <location>
        <begin position="64"/>
        <end position="326"/>
    </location>
</feature>
<dbReference type="InterPro" id="IPR050789">
    <property type="entry name" value="Diverse_Enzym_Activities"/>
</dbReference>